<evidence type="ECO:0000313" key="2">
    <source>
        <dbReference type="Proteomes" id="UP001501126"/>
    </source>
</evidence>
<proteinExistence type="predicted"/>
<organism evidence="1 2">
    <name type="scientific">Wandonia haliotis</name>
    <dbReference type="NCBI Taxonomy" id="574963"/>
    <lineage>
        <taxon>Bacteria</taxon>
        <taxon>Pseudomonadati</taxon>
        <taxon>Bacteroidota</taxon>
        <taxon>Flavobacteriia</taxon>
        <taxon>Flavobacteriales</taxon>
        <taxon>Crocinitomicaceae</taxon>
        <taxon>Wandonia</taxon>
    </lineage>
</organism>
<keyword evidence="2" id="KW-1185">Reference proteome</keyword>
<dbReference type="RefSeq" id="WP_343790082.1">
    <property type="nucleotide sequence ID" value="NZ_BAAAFH010000022.1"/>
</dbReference>
<evidence type="ECO:0000313" key="1">
    <source>
        <dbReference type="EMBL" id="GAA0876699.1"/>
    </source>
</evidence>
<protein>
    <submittedName>
        <fullName evidence="1">Uncharacterized protein</fullName>
    </submittedName>
</protein>
<comment type="caution">
    <text evidence="1">The sequence shown here is derived from an EMBL/GenBank/DDBJ whole genome shotgun (WGS) entry which is preliminary data.</text>
</comment>
<gene>
    <name evidence="1" type="ORF">GCM10009118_31090</name>
</gene>
<sequence>MKFPLLSFLFITLLGNAQTNKFNQLVEGIIDQRDSIILIKKASASTVNFNPLSYEKTGYEKLEILLLNWFSDESKNRQFDLSRSLLLDQLARIGNLTTSNSYYNGKRLSIPSRNINRVILRSSLTYRITDCYAFSIPLVKNPVRKFYYDRKGNPNELNLFLRPKKSEKGEIDLEPIPLELYSEAEILKLLIKESKKKGINKKLKTGVYYVSGISIVPDKNSFHKKKIPRARIFVILGAKRMHKLKK</sequence>
<dbReference type="EMBL" id="BAAAFH010000022">
    <property type="protein sequence ID" value="GAA0876699.1"/>
    <property type="molecule type" value="Genomic_DNA"/>
</dbReference>
<reference evidence="2" key="1">
    <citation type="journal article" date="2019" name="Int. J. Syst. Evol. Microbiol.">
        <title>The Global Catalogue of Microorganisms (GCM) 10K type strain sequencing project: providing services to taxonomists for standard genome sequencing and annotation.</title>
        <authorList>
            <consortium name="The Broad Institute Genomics Platform"/>
            <consortium name="The Broad Institute Genome Sequencing Center for Infectious Disease"/>
            <person name="Wu L."/>
            <person name="Ma J."/>
        </authorList>
    </citation>
    <scope>NUCLEOTIDE SEQUENCE [LARGE SCALE GENOMIC DNA]</scope>
    <source>
        <strain evidence="2">JCM 16083</strain>
    </source>
</reference>
<dbReference type="Proteomes" id="UP001501126">
    <property type="component" value="Unassembled WGS sequence"/>
</dbReference>
<accession>A0ABP3Y981</accession>
<name>A0ABP3Y981_9FLAO</name>